<keyword evidence="4" id="KW-0346">Stress response</keyword>
<keyword evidence="2" id="KW-0547">Nucleotide-binding</keyword>
<reference evidence="5" key="1">
    <citation type="journal article" date="2009" name="Genome Res.">
        <title>Comparative genomic analyses of the human fungal pathogens Coccidioides and their relatives.</title>
        <authorList>
            <person name="Sharpton T.J."/>
            <person name="Stajich J.E."/>
            <person name="Rounsley S.D."/>
            <person name="Gardner M.J."/>
            <person name="Wortman J.R."/>
            <person name="Jordar V.S."/>
            <person name="Maiti R."/>
            <person name="Kodira C.D."/>
            <person name="Neafsey D.E."/>
            <person name="Zeng Q."/>
            <person name="Hung C.-Y."/>
            <person name="McMahan C."/>
            <person name="Muszewska A."/>
            <person name="Grynberg M."/>
            <person name="Mandel M.A."/>
            <person name="Kellner E.M."/>
            <person name="Barker B.M."/>
            <person name="Galgiani J.N."/>
            <person name="Orbach M.J."/>
            <person name="Kirkland T.N."/>
            <person name="Cole G.T."/>
            <person name="Henn M.R."/>
            <person name="Birren B.W."/>
            <person name="Taylor J.W."/>
        </authorList>
    </citation>
    <scope>NUCLEOTIDE SEQUENCE [LARGE SCALE GENOMIC DNA]</scope>
    <source>
        <strain evidence="5">RS</strain>
    </source>
</reference>
<dbReference type="KEGG" id="cim:CIMG_12935"/>
<reference evidence="5" key="2">
    <citation type="journal article" date="2010" name="Genome Res.">
        <title>Population genomic sequencing of Coccidioides fungi reveals recent hybridization and transposon control.</title>
        <authorList>
            <person name="Neafsey D.E."/>
            <person name="Barker B.M."/>
            <person name="Sharpton T.J."/>
            <person name="Stajich J.E."/>
            <person name="Park D.J."/>
            <person name="Whiston E."/>
            <person name="Hung C.-Y."/>
            <person name="McMahan C."/>
            <person name="White J."/>
            <person name="Sykes S."/>
            <person name="Heiman D."/>
            <person name="Young S."/>
            <person name="Zeng Q."/>
            <person name="Abouelleil A."/>
            <person name="Aftuck L."/>
            <person name="Bessette D."/>
            <person name="Brown A."/>
            <person name="FitzGerald M."/>
            <person name="Lui A."/>
            <person name="Macdonald J.P."/>
            <person name="Priest M."/>
            <person name="Orbach M.J."/>
            <person name="Galgiani J.N."/>
            <person name="Kirkland T.N."/>
            <person name="Cole G.T."/>
            <person name="Birren B.W."/>
            <person name="Henn M.R."/>
            <person name="Taylor J.W."/>
            <person name="Rounsley S.D."/>
        </authorList>
    </citation>
    <scope>GENOME REANNOTATION</scope>
    <source>
        <strain evidence="5">RS</strain>
    </source>
</reference>
<keyword evidence="5" id="KW-1185">Reference proteome</keyword>
<dbReference type="InParanoid" id="A0A0D8JVU0"/>
<dbReference type="EMBL" id="GG704912">
    <property type="protein sequence ID" value="KJF60398.1"/>
    <property type="molecule type" value="Genomic_DNA"/>
</dbReference>
<protein>
    <submittedName>
        <fullName evidence="4">Heat shock 70kDa protein 8</fullName>
    </submittedName>
</protein>
<dbReference type="STRING" id="246410.A0A0D8JVU0"/>
<evidence type="ECO:0000313" key="4">
    <source>
        <dbReference type="EMBL" id="KJF60398.1"/>
    </source>
</evidence>
<dbReference type="OrthoDB" id="4210441at2759"/>
<name>A0A0D8JVU0_COCIM</name>
<dbReference type="SUPFAM" id="SSF53067">
    <property type="entry name" value="Actin-like ATPase domain"/>
    <property type="match status" value="1"/>
</dbReference>
<evidence type="ECO:0000256" key="2">
    <source>
        <dbReference type="ARBA" id="ARBA00022741"/>
    </source>
</evidence>
<comment type="similarity">
    <text evidence="1">Belongs to the heat shock protein 70 family.</text>
</comment>
<evidence type="ECO:0000313" key="5">
    <source>
        <dbReference type="Proteomes" id="UP000001261"/>
    </source>
</evidence>
<dbReference type="AlphaFoldDB" id="A0A0D8JVU0"/>
<evidence type="ECO:0000256" key="3">
    <source>
        <dbReference type="ARBA" id="ARBA00022840"/>
    </source>
</evidence>
<dbReference type="RefSeq" id="XP_004445221.1">
    <property type="nucleotide sequence ID" value="XM_004445164.1"/>
</dbReference>
<evidence type="ECO:0000256" key="1">
    <source>
        <dbReference type="ARBA" id="ARBA00007381"/>
    </source>
</evidence>
<dbReference type="FunFam" id="3.30.420.40:FF:000028">
    <property type="entry name" value="heat shock 70 kDa protein-like"/>
    <property type="match status" value="1"/>
</dbReference>
<dbReference type="GO" id="GO:0005524">
    <property type="term" value="F:ATP binding"/>
    <property type="evidence" value="ECO:0007669"/>
    <property type="project" value="UniProtKB-KW"/>
</dbReference>
<proteinExistence type="inferred from homology"/>
<dbReference type="Gene3D" id="3.30.420.40">
    <property type="match status" value="1"/>
</dbReference>
<dbReference type="GO" id="GO:0140662">
    <property type="term" value="F:ATP-dependent protein folding chaperone"/>
    <property type="evidence" value="ECO:0007669"/>
    <property type="project" value="InterPro"/>
</dbReference>
<dbReference type="OMA" id="LCKIHFA"/>
<keyword evidence="3" id="KW-0067">ATP-binding</keyword>
<dbReference type="InterPro" id="IPR043129">
    <property type="entry name" value="ATPase_NBD"/>
</dbReference>
<organism evidence="4 5">
    <name type="scientific">Coccidioides immitis (strain RS)</name>
    <name type="common">Valley fever fungus</name>
    <dbReference type="NCBI Taxonomy" id="246410"/>
    <lineage>
        <taxon>Eukaryota</taxon>
        <taxon>Fungi</taxon>
        <taxon>Dikarya</taxon>
        <taxon>Ascomycota</taxon>
        <taxon>Pezizomycotina</taxon>
        <taxon>Eurotiomycetes</taxon>
        <taxon>Eurotiomycetidae</taxon>
        <taxon>Onygenales</taxon>
        <taxon>Onygenaceae</taxon>
        <taxon>Coccidioides</taxon>
    </lineage>
</organism>
<dbReference type="Proteomes" id="UP000001261">
    <property type="component" value="Unassembled WGS sequence"/>
</dbReference>
<sequence>MPAYFNNKVVSAGGDLLHVLIKMGKMTESHLDGTINNAGMTVPAYFNNFQCQAIKNASLITDFNIFYILNKLNVTMIVHDFELKNAAEGLQLLLQILTSYTTSLLALQISKDMLSTAMNSNLKKAYKLAN</sequence>
<dbReference type="Pfam" id="PF00012">
    <property type="entry name" value="HSP70"/>
    <property type="match status" value="1"/>
</dbReference>
<accession>A0A0D8JVU0</accession>
<dbReference type="GeneID" id="24164562"/>
<dbReference type="InterPro" id="IPR013126">
    <property type="entry name" value="Hsp_70_fam"/>
</dbReference>
<gene>
    <name evidence="4" type="ORF">CIMG_12935</name>
</gene>
<dbReference type="VEuPathDB" id="FungiDB:CIMG_12935"/>